<feature type="transmembrane region" description="Helical" evidence="1">
    <location>
        <begin position="452"/>
        <end position="471"/>
    </location>
</feature>
<dbReference type="InterPro" id="IPR025738">
    <property type="entry name" value="BatD"/>
</dbReference>
<keyword evidence="3" id="KW-1185">Reference proteome</keyword>
<keyword evidence="1" id="KW-0812">Transmembrane</keyword>
<keyword evidence="1" id="KW-1133">Transmembrane helix</keyword>
<dbReference type="EMBL" id="FUXE01000003">
    <property type="protein sequence ID" value="SJZ53345.1"/>
    <property type="molecule type" value="Genomic_DNA"/>
</dbReference>
<dbReference type="AlphaFoldDB" id="A0A1T4LF41"/>
<keyword evidence="1" id="KW-0472">Membrane</keyword>
<reference evidence="3" key="1">
    <citation type="submission" date="2017-02" db="EMBL/GenBank/DDBJ databases">
        <authorList>
            <person name="Varghese N."/>
            <person name="Submissions S."/>
        </authorList>
    </citation>
    <scope>NUCLEOTIDE SEQUENCE [LARGE SCALE GENOMIC DNA]</scope>
    <source>
        <strain evidence="3">ATCC 51356</strain>
    </source>
</reference>
<dbReference type="PANTHER" id="PTHR40940:SF2">
    <property type="entry name" value="BATD"/>
    <property type="match status" value="1"/>
</dbReference>
<sequence length="596" mass="67486">MYVFTSPSVCKKMRLQILLIVLFSMFLLHSLPSFSWGQIAFKIEAPNSVTLSDKITVRFVLTNAKGSNFKDPEVEGVSTLYPPSKAMTEREFNGKPSTIYTGTYLAEKVGTIHIGSAQVQAKGKVYKTSPLFIKVLPQEKELKKQSRSSSSFFIRTIPGHTTVYLQEGILVSYKIYARSNRFEFEQSKFPEYDGFVEEEIKTPLQSQLAMEHYNGQNYYTAIIRQSVIMPQRSGELTIPEGEINLIVALEKSIENEDEFFDTSSTPTDRKKMLTPKVKIKVLDLPQPTPENFGGGVGSFSIKAELPDGDKVKTDEPFRMRVTIAGKGNLKLLTPPTLKLPESFEILDQSSQYDIAASTDGIKGQRVIEYQINPRNTGNYSIPSLSLVYFDPAKKRYVTEQTQEISFSVKKGSALAYEEKESSLSLSLEKDIAPLQKKPFYNKSLTQFLYSPFYWLFYLIPLSIAFIGGWGYKRYRKSLEDVAGTKCRKAAKSTMQRLRNLEKEIGKEENSSFYASLLSSVHTYLSDKFQIPTSHLSTINIREKLKATNCSEEVIEEFLEVIQQVEYSRYAPTGIDLSPSSLLERTKTVIETIESKK</sequence>
<evidence type="ECO:0000313" key="3">
    <source>
        <dbReference type="Proteomes" id="UP000190121"/>
    </source>
</evidence>
<organism evidence="2 3">
    <name type="scientific">Porphyromonas circumdentaria</name>
    <dbReference type="NCBI Taxonomy" id="29524"/>
    <lineage>
        <taxon>Bacteria</taxon>
        <taxon>Pseudomonadati</taxon>
        <taxon>Bacteroidota</taxon>
        <taxon>Bacteroidia</taxon>
        <taxon>Bacteroidales</taxon>
        <taxon>Porphyromonadaceae</taxon>
        <taxon>Porphyromonas</taxon>
    </lineage>
</organism>
<gene>
    <name evidence="2" type="ORF">SAMN02745171_00399</name>
</gene>
<evidence type="ECO:0000313" key="2">
    <source>
        <dbReference type="EMBL" id="SJZ53345.1"/>
    </source>
</evidence>
<dbReference type="Proteomes" id="UP000190121">
    <property type="component" value="Unassembled WGS sequence"/>
</dbReference>
<dbReference type="STRING" id="29524.SAMN02745171_00399"/>
<dbReference type="Pfam" id="PF13584">
    <property type="entry name" value="BatD"/>
    <property type="match status" value="2"/>
</dbReference>
<protein>
    <submittedName>
        <fullName evidence="2">Oxygen tolerance</fullName>
    </submittedName>
</protein>
<proteinExistence type="predicted"/>
<name>A0A1T4LF41_9PORP</name>
<accession>A0A1T4LF41</accession>
<dbReference type="PANTHER" id="PTHR40940">
    <property type="entry name" value="PROTEIN BATD-RELATED"/>
    <property type="match status" value="1"/>
</dbReference>
<evidence type="ECO:0000256" key="1">
    <source>
        <dbReference type="SAM" id="Phobius"/>
    </source>
</evidence>